<evidence type="ECO:0000256" key="7">
    <source>
        <dbReference type="SAM" id="Phobius"/>
    </source>
</evidence>
<name>A0ABQ3AYE1_9GAMM</name>
<organism evidence="9 10">
    <name type="scientific">Cellvibrio zantedeschiae</name>
    <dbReference type="NCBI Taxonomy" id="1237077"/>
    <lineage>
        <taxon>Bacteria</taxon>
        <taxon>Pseudomonadati</taxon>
        <taxon>Pseudomonadota</taxon>
        <taxon>Gammaproteobacteria</taxon>
        <taxon>Cellvibrionales</taxon>
        <taxon>Cellvibrionaceae</taxon>
        <taxon>Cellvibrio</taxon>
    </lineage>
</organism>
<keyword evidence="6 7" id="KW-0472">Membrane</keyword>
<evidence type="ECO:0000256" key="2">
    <source>
        <dbReference type="ARBA" id="ARBA00005745"/>
    </source>
</evidence>
<keyword evidence="10" id="KW-1185">Reference proteome</keyword>
<evidence type="ECO:0000256" key="1">
    <source>
        <dbReference type="ARBA" id="ARBA00004651"/>
    </source>
</evidence>
<sequence>MAIYLFKGRNADGRVVNGQIEAANTDAAANQLLGRGITPVSMDEQIVKLSLSERFERSANLGKVESVELIMFCRQMYTISKSGIPLVKGLRGLAASLRNYTFQRALEDIIERLETGVELSTAMRFHPKIFNNLFVSMMSVGESSGRLDLVFKQLGEYMERDLNTTKSIKTALRYPTFVLIAITIAMGVINIKVIPAFAGLFANFGAKLPLPTRILMGISEFFVAYWVYMVVIVVGGIAWFLHYTKTPEGSRWWGQKKLRLIVVGDIIERATLARYARSFGLMLNAGLPISNALELCARAIDNNYLGDKIRGIRAGIERGEGLYQTHLVSGMFTPLVLQMISVGEESGQVDTLLGEVAEFYEREVEYDTKLLGDRIEPLMIVVMAGFVIILALGIFLPMWDMYSIQKQ</sequence>
<feature type="domain" description="Type II secretion system protein GspF" evidence="8">
    <location>
        <begin position="276"/>
        <end position="397"/>
    </location>
</feature>
<dbReference type="InterPro" id="IPR018076">
    <property type="entry name" value="T2SS_GspF_dom"/>
</dbReference>
<evidence type="ECO:0000256" key="3">
    <source>
        <dbReference type="ARBA" id="ARBA00022475"/>
    </source>
</evidence>
<dbReference type="Gene3D" id="1.20.81.30">
    <property type="entry name" value="Type II secretion system (T2SS), domain F"/>
    <property type="match status" value="2"/>
</dbReference>
<feature type="transmembrane region" description="Helical" evidence="7">
    <location>
        <begin position="378"/>
        <end position="399"/>
    </location>
</feature>
<comment type="caution">
    <text evidence="9">The sequence shown here is derived from an EMBL/GenBank/DDBJ whole genome shotgun (WGS) entry which is preliminary data.</text>
</comment>
<dbReference type="PRINTS" id="PR00812">
    <property type="entry name" value="BCTERIALGSPF"/>
</dbReference>
<dbReference type="EMBL" id="BMYZ01000001">
    <property type="protein sequence ID" value="GGY67899.1"/>
    <property type="molecule type" value="Genomic_DNA"/>
</dbReference>
<reference evidence="10" key="1">
    <citation type="journal article" date="2019" name="Int. J. Syst. Evol. Microbiol.">
        <title>The Global Catalogue of Microorganisms (GCM) 10K type strain sequencing project: providing services to taxonomists for standard genome sequencing and annotation.</title>
        <authorList>
            <consortium name="The Broad Institute Genomics Platform"/>
            <consortium name="The Broad Institute Genome Sequencing Center for Infectious Disease"/>
            <person name="Wu L."/>
            <person name="Ma J."/>
        </authorList>
    </citation>
    <scope>NUCLEOTIDE SEQUENCE [LARGE SCALE GENOMIC DNA]</scope>
    <source>
        <strain evidence="10">KCTC 32239</strain>
    </source>
</reference>
<evidence type="ECO:0000256" key="4">
    <source>
        <dbReference type="ARBA" id="ARBA00022692"/>
    </source>
</evidence>
<comment type="subcellular location">
    <subcellularLocation>
        <location evidence="1">Cell membrane</location>
        <topology evidence="1">Multi-pass membrane protein</topology>
    </subcellularLocation>
</comment>
<accession>A0ABQ3AYE1</accession>
<dbReference type="Proteomes" id="UP000619761">
    <property type="component" value="Unassembled WGS sequence"/>
</dbReference>
<protein>
    <submittedName>
        <fullName evidence="9">MSHA biogenesis protein MshG</fullName>
    </submittedName>
</protein>
<gene>
    <name evidence="9" type="ORF">GCM10011613_10140</name>
</gene>
<dbReference type="InterPro" id="IPR042094">
    <property type="entry name" value="T2SS_GspF_sf"/>
</dbReference>
<feature type="domain" description="Type II secretion system protein GspF" evidence="8">
    <location>
        <begin position="72"/>
        <end position="195"/>
    </location>
</feature>
<feature type="transmembrane region" description="Helical" evidence="7">
    <location>
        <begin position="176"/>
        <end position="202"/>
    </location>
</feature>
<keyword evidence="3" id="KW-1003">Cell membrane</keyword>
<proteinExistence type="inferred from homology"/>
<evidence type="ECO:0000313" key="9">
    <source>
        <dbReference type="EMBL" id="GGY67899.1"/>
    </source>
</evidence>
<evidence type="ECO:0000313" key="10">
    <source>
        <dbReference type="Proteomes" id="UP000619761"/>
    </source>
</evidence>
<evidence type="ECO:0000256" key="6">
    <source>
        <dbReference type="ARBA" id="ARBA00023136"/>
    </source>
</evidence>
<keyword evidence="5 7" id="KW-1133">Transmembrane helix</keyword>
<dbReference type="RefSeq" id="WP_189416456.1">
    <property type="nucleotide sequence ID" value="NZ_BMYZ01000001.1"/>
</dbReference>
<comment type="similarity">
    <text evidence="2">Belongs to the GSP F family.</text>
</comment>
<evidence type="ECO:0000256" key="5">
    <source>
        <dbReference type="ARBA" id="ARBA00022989"/>
    </source>
</evidence>
<dbReference type="InterPro" id="IPR003004">
    <property type="entry name" value="GspF/PilC"/>
</dbReference>
<dbReference type="PANTHER" id="PTHR30012:SF4">
    <property type="entry name" value="MSHA BIOGENESIS PROTEIN MSHG"/>
    <property type="match status" value="1"/>
</dbReference>
<evidence type="ECO:0000259" key="8">
    <source>
        <dbReference type="Pfam" id="PF00482"/>
    </source>
</evidence>
<keyword evidence="4 7" id="KW-0812">Transmembrane</keyword>
<dbReference type="PANTHER" id="PTHR30012">
    <property type="entry name" value="GENERAL SECRETION PATHWAY PROTEIN"/>
    <property type="match status" value="1"/>
</dbReference>
<feature type="transmembrane region" description="Helical" evidence="7">
    <location>
        <begin position="222"/>
        <end position="241"/>
    </location>
</feature>
<dbReference type="Pfam" id="PF00482">
    <property type="entry name" value="T2SSF"/>
    <property type="match status" value="2"/>
</dbReference>